<dbReference type="SUPFAM" id="SSF51338">
    <property type="entry name" value="Composite domain of metallo-dependent hydrolases"/>
    <property type="match status" value="1"/>
</dbReference>
<dbReference type="InterPro" id="IPR032466">
    <property type="entry name" value="Metal_Hydrolase"/>
</dbReference>
<evidence type="ECO:0000313" key="3">
    <source>
        <dbReference type="Proteomes" id="UP001597046"/>
    </source>
</evidence>
<gene>
    <name evidence="2" type="ORF">ACFQ2V_16345</name>
</gene>
<dbReference type="SUPFAM" id="SSF51556">
    <property type="entry name" value="Metallo-dependent hydrolases"/>
    <property type="match status" value="1"/>
</dbReference>
<evidence type="ECO:0000259" key="1">
    <source>
        <dbReference type="Pfam" id="PF01979"/>
    </source>
</evidence>
<dbReference type="Pfam" id="PF01979">
    <property type="entry name" value="Amidohydro_1"/>
    <property type="match status" value="1"/>
</dbReference>
<keyword evidence="3" id="KW-1185">Reference proteome</keyword>
<dbReference type="Gene3D" id="2.30.40.10">
    <property type="entry name" value="Urease, subunit C, domain 1"/>
    <property type="match status" value="1"/>
</dbReference>
<dbReference type="InterPro" id="IPR011059">
    <property type="entry name" value="Metal-dep_hydrolase_composite"/>
</dbReference>
<dbReference type="EMBL" id="JBHTKH010000012">
    <property type="protein sequence ID" value="MFD1055885.1"/>
    <property type="molecule type" value="Genomic_DNA"/>
</dbReference>
<accession>A0ABW3N3A5</accession>
<dbReference type="Gene3D" id="3.20.20.140">
    <property type="entry name" value="Metal-dependent hydrolases"/>
    <property type="match status" value="1"/>
</dbReference>
<dbReference type="PANTHER" id="PTHR43135:SF3">
    <property type="entry name" value="ALPHA-D-RIBOSE 1-METHYLPHOSPHONATE 5-TRIPHOSPHATE DIPHOSPHATASE"/>
    <property type="match status" value="1"/>
</dbReference>
<comment type="caution">
    <text evidence="2">The sequence shown here is derived from an EMBL/GenBank/DDBJ whole genome shotgun (WGS) entry which is preliminary data.</text>
</comment>
<name>A0ABW3N3A5_9MICO</name>
<feature type="domain" description="Amidohydrolase-related" evidence="1">
    <location>
        <begin position="63"/>
        <end position="394"/>
    </location>
</feature>
<dbReference type="CDD" id="cd01299">
    <property type="entry name" value="Met_dep_hydrolase_A"/>
    <property type="match status" value="1"/>
</dbReference>
<dbReference type="Proteomes" id="UP001597046">
    <property type="component" value="Unassembled WGS sequence"/>
</dbReference>
<dbReference type="InterPro" id="IPR057744">
    <property type="entry name" value="OTAase-like"/>
</dbReference>
<reference evidence="3" key="1">
    <citation type="journal article" date="2019" name="Int. J. Syst. Evol. Microbiol.">
        <title>The Global Catalogue of Microorganisms (GCM) 10K type strain sequencing project: providing services to taxonomists for standard genome sequencing and annotation.</title>
        <authorList>
            <consortium name="The Broad Institute Genomics Platform"/>
            <consortium name="The Broad Institute Genome Sequencing Center for Infectious Disease"/>
            <person name="Wu L."/>
            <person name="Ma J."/>
        </authorList>
    </citation>
    <scope>NUCLEOTIDE SEQUENCE [LARGE SCALE GENOMIC DNA]</scope>
    <source>
        <strain evidence="3">CCUG 57508</strain>
    </source>
</reference>
<proteinExistence type="predicted"/>
<protein>
    <submittedName>
        <fullName evidence="2">Amidohydrolase family protein</fullName>
    </submittedName>
</protein>
<organism evidence="2 3">
    <name type="scientific">Terrabacter terrigena</name>
    <dbReference type="NCBI Taxonomy" id="574718"/>
    <lineage>
        <taxon>Bacteria</taxon>
        <taxon>Bacillati</taxon>
        <taxon>Actinomycetota</taxon>
        <taxon>Actinomycetes</taxon>
        <taxon>Micrococcales</taxon>
        <taxon>Intrasporangiaceae</taxon>
        <taxon>Terrabacter</taxon>
    </lineage>
</organism>
<dbReference type="InterPro" id="IPR006680">
    <property type="entry name" value="Amidohydro-rel"/>
</dbReference>
<dbReference type="RefSeq" id="WP_386053916.1">
    <property type="nucleotide sequence ID" value="NZ_JBHTKH010000012.1"/>
</dbReference>
<evidence type="ECO:0000313" key="2">
    <source>
        <dbReference type="EMBL" id="MFD1055885.1"/>
    </source>
</evidence>
<sequence>MSDRLTTPQYSDDLVLSNGVALVGEALDARPFQRMLVRDGRVATFDGEGGDSSAPTLDLQGQFVLPGLIDCHVHFDLAAAPAAYDHWTKGPLVRSLTCLHNGLLALSRGITAVRDLGCADHLVLEYAAQVDSGVLLGPRVVAAGRPITVTGGHFCRYARVADGATEVRKAVREQVGAGAKVIKLMATGGISTPGDPHASQLTVDEMTAAVEEAHQRGVPVAAHAHSPAGVRNALAAGVDTIEHAAFIDDAALEALSRSRATLVPTVSALNNIGGGLGIPEATVEKSLSARGTYRQSTQRAIRAGVRIAAGTDAGTALNPIGGLVDELAMYCDAGMTPVEALQSATSRAGAVLGDGLGVLDLGSPADMVIVKRDPRRDLDALREPAYVVSRGRLVPMPWVQEALRQLSEATKP</sequence>
<dbReference type="PANTHER" id="PTHR43135">
    <property type="entry name" value="ALPHA-D-RIBOSE 1-METHYLPHOSPHONATE 5-TRIPHOSPHATE DIPHOSPHATASE"/>
    <property type="match status" value="1"/>
</dbReference>
<dbReference type="InterPro" id="IPR051781">
    <property type="entry name" value="Metallo-dep_Hydrolase"/>
</dbReference>